<protein>
    <submittedName>
        <fullName evidence="1">Uncharacterized protein</fullName>
    </submittedName>
</protein>
<keyword evidence="2" id="KW-1185">Reference proteome</keyword>
<evidence type="ECO:0000313" key="2">
    <source>
        <dbReference type="Proteomes" id="UP001314181"/>
    </source>
</evidence>
<evidence type="ECO:0000313" key="1">
    <source>
        <dbReference type="EMBL" id="CAK8163493.1"/>
    </source>
</evidence>
<sequence>MLTQNRKKFNLNKYIMHACGGVAQLVRASACHVEGRGFDPRHSRQIKYS</sequence>
<accession>A0ABM9N959</accession>
<reference evidence="1 2" key="1">
    <citation type="submission" date="2024-01" db="EMBL/GenBank/DDBJ databases">
        <authorList>
            <person name="Kunselman E."/>
        </authorList>
    </citation>
    <scope>NUCLEOTIDE SEQUENCE [LARGE SCALE GENOMIC DNA]</scope>
    <source>
        <strain evidence="1">2 abalone samples</strain>
    </source>
</reference>
<proteinExistence type="predicted"/>
<name>A0ABM9N959_9RICK</name>
<comment type="caution">
    <text evidence="1">The sequence shown here is derived from an EMBL/GenBank/DDBJ whole genome shotgun (WGS) entry which is preliminary data.</text>
</comment>
<organism evidence="1 2">
    <name type="scientific">Candidatus Xenohaliotis californiensis</name>
    <dbReference type="NCBI Taxonomy" id="84677"/>
    <lineage>
        <taxon>Bacteria</taxon>
        <taxon>Pseudomonadati</taxon>
        <taxon>Pseudomonadota</taxon>
        <taxon>Alphaproteobacteria</taxon>
        <taxon>Rickettsiales</taxon>
        <taxon>Anaplasmataceae</taxon>
        <taxon>Candidatus Xenohaliotis</taxon>
    </lineage>
</organism>
<gene>
    <name evidence="1" type="ORF">CAXC1_70017</name>
</gene>
<dbReference type="EMBL" id="CAWVOK010000033">
    <property type="protein sequence ID" value="CAK8163493.1"/>
    <property type="molecule type" value="Genomic_DNA"/>
</dbReference>
<dbReference type="Proteomes" id="UP001314181">
    <property type="component" value="Unassembled WGS sequence"/>
</dbReference>